<proteinExistence type="predicted"/>
<dbReference type="GO" id="GO:0052913">
    <property type="term" value="F:16S rRNA (guanine(966)-N(2))-methyltransferase activity"/>
    <property type="evidence" value="ECO:0007669"/>
    <property type="project" value="UniProtKB-EC"/>
</dbReference>
<evidence type="ECO:0000313" key="3">
    <source>
        <dbReference type="EMBL" id="HIX76809.1"/>
    </source>
</evidence>
<reference evidence="3" key="2">
    <citation type="submission" date="2021-04" db="EMBL/GenBank/DDBJ databases">
        <authorList>
            <person name="Gilroy R."/>
        </authorList>
    </citation>
    <scope>NUCLEOTIDE SEQUENCE</scope>
    <source>
        <strain evidence="3">CHK183-1962</strain>
    </source>
</reference>
<dbReference type="SUPFAM" id="SSF53335">
    <property type="entry name" value="S-adenosyl-L-methionine-dependent methyltransferases"/>
    <property type="match status" value="1"/>
</dbReference>
<reference evidence="3" key="1">
    <citation type="journal article" date="2021" name="PeerJ">
        <title>Extensive microbial diversity within the chicken gut microbiome revealed by metagenomics and culture.</title>
        <authorList>
            <person name="Gilroy R."/>
            <person name="Ravi A."/>
            <person name="Getino M."/>
            <person name="Pursley I."/>
            <person name="Horton D.L."/>
            <person name="Alikhan N.F."/>
            <person name="Baker D."/>
            <person name="Gharbi K."/>
            <person name="Hall N."/>
            <person name="Watson M."/>
            <person name="Adriaenssens E.M."/>
            <person name="Foster-Nyarko E."/>
            <person name="Jarju S."/>
            <person name="Secka A."/>
            <person name="Antonio M."/>
            <person name="Oren A."/>
            <person name="Chaudhuri R.R."/>
            <person name="La Ragione R."/>
            <person name="Hildebrand F."/>
            <person name="Pallen M.J."/>
        </authorList>
    </citation>
    <scope>NUCLEOTIDE SEQUENCE</scope>
    <source>
        <strain evidence="3">CHK183-1962</strain>
    </source>
</reference>
<keyword evidence="2 3" id="KW-0808">Transferase</keyword>
<dbReference type="Gene3D" id="3.40.50.150">
    <property type="entry name" value="Vaccinia Virus protein VP39"/>
    <property type="match status" value="1"/>
</dbReference>
<dbReference type="AlphaFoldDB" id="A0A9D1XC68"/>
<dbReference type="CDD" id="cd02440">
    <property type="entry name" value="AdoMet_MTases"/>
    <property type="match status" value="1"/>
</dbReference>
<evidence type="ECO:0000313" key="4">
    <source>
        <dbReference type="Proteomes" id="UP000886890"/>
    </source>
</evidence>
<protein>
    <submittedName>
        <fullName evidence="3">16S rRNA (Guanine(966)-N(2))-methyltransferase RsmD</fullName>
        <ecNumber evidence="3">2.1.1.171</ecNumber>
    </submittedName>
</protein>
<dbReference type="PIRSF" id="PIRSF004553">
    <property type="entry name" value="CHP00095"/>
    <property type="match status" value="1"/>
</dbReference>
<dbReference type="PROSITE" id="PS00092">
    <property type="entry name" value="N6_MTASE"/>
    <property type="match status" value="1"/>
</dbReference>
<dbReference type="InterPro" id="IPR029063">
    <property type="entry name" value="SAM-dependent_MTases_sf"/>
</dbReference>
<dbReference type="GO" id="GO:0003676">
    <property type="term" value="F:nucleic acid binding"/>
    <property type="evidence" value="ECO:0007669"/>
    <property type="project" value="InterPro"/>
</dbReference>
<evidence type="ECO:0000256" key="2">
    <source>
        <dbReference type="ARBA" id="ARBA00022679"/>
    </source>
</evidence>
<gene>
    <name evidence="3" type="primary">rsmD</name>
    <name evidence="3" type="ORF">H9734_04335</name>
</gene>
<keyword evidence="1 3" id="KW-0489">Methyltransferase</keyword>
<dbReference type="EC" id="2.1.1.171" evidence="3"/>
<dbReference type="InterPro" id="IPR002052">
    <property type="entry name" value="DNA_methylase_N6_adenine_CS"/>
</dbReference>
<sequence length="189" mass="21806">MRVIAGKCRSLPLKTVPGMNTRPTTDKTKETLFNILQPYMADCRFLDLFSGSGGIGIEALSRGAEFCCFVEQNRQALNCIRDNLKFTKLEDQARVLGMEVMQALDRLEGEQVFDCIFMDPPYRREWEKKVLRRLLTASYAGPETLIVVEASLDTDLSYLREMGYEIFKEKKYKTNGHFFLHRLEGEIEE</sequence>
<dbReference type="Pfam" id="PF03602">
    <property type="entry name" value="Cons_hypoth95"/>
    <property type="match status" value="1"/>
</dbReference>
<evidence type="ECO:0000256" key="1">
    <source>
        <dbReference type="ARBA" id="ARBA00022603"/>
    </source>
</evidence>
<name>A0A9D1XC68_9FIRM</name>
<dbReference type="EMBL" id="DXEK01000069">
    <property type="protein sequence ID" value="HIX76809.1"/>
    <property type="molecule type" value="Genomic_DNA"/>
</dbReference>
<dbReference type="PANTHER" id="PTHR43542">
    <property type="entry name" value="METHYLTRANSFERASE"/>
    <property type="match status" value="1"/>
</dbReference>
<dbReference type="NCBIfam" id="TIGR00095">
    <property type="entry name" value="16S rRNA (guanine(966)-N(2))-methyltransferase RsmD"/>
    <property type="match status" value="1"/>
</dbReference>
<dbReference type="PANTHER" id="PTHR43542:SF1">
    <property type="entry name" value="METHYLTRANSFERASE"/>
    <property type="match status" value="1"/>
</dbReference>
<dbReference type="Proteomes" id="UP000886890">
    <property type="component" value="Unassembled WGS sequence"/>
</dbReference>
<accession>A0A9D1XC68</accession>
<comment type="caution">
    <text evidence="3">The sequence shown here is derived from an EMBL/GenBank/DDBJ whole genome shotgun (WGS) entry which is preliminary data.</text>
</comment>
<organism evidence="3 4">
    <name type="scientific">Candidatus Fusicatenibacter merdavium</name>
    <dbReference type="NCBI Taxonomy" id="2838600"/>
    <lineage>
        <taxon>Bacteria</taxon>
        <taxon>Bacillati</taxon>
        <taxon>Bacillota</taxon>
        <taxon>Clostridia</taxon>
        <taxon>Lachnospirales</taxon>
        <taxon>Lachnospiraceae</taxon>
        <taxon>Fusicatenibacter</taxon>
    </lineage>
</organism>
<dbReference type="InterPro" id="IPR004398">
    <property type="entry name" value="RNA_MeTrfase_RsmD"/>
</dbReference>